<protein>
    <submittedName>
        <fullName evidence="1">Glycosyl transferase</fullName>
    </submittedName>
</protein>
<sequence>MEKKKQIDCFLPYSTVAMMQSLAAQLYESGVVKNIYMLAADVLPTTALPQYAHQLQTGGLLSLATMRLIATTATADYALLYLKQGPIT</sequence>
<keyword evidence="1" id="KW-0808">Transferase</keyword>
<reference evidence="1 2" key="1">
    <citation type="submission" date="2014-07" db="EMBL/GenBank/DDBJ databases">
        <authorList>
            <person name="McCorrison J."/>
            <person name="Sanka R."/>
            <person name="Torralba M."/>
            <person name="Gillis M."/>
            <person name="Haft D.H."/>
            <person name="Methe B."/>
            <person name="Sutton G."/>
            <person name="Nelson K.E."/>
        </authorList>
    </citation>
    <scope>NUCLEOTIDE SEQUENCE [LARGE SCALE GENOMIC DNA]</scope>
    <source>
        <strain evidence="1 2">DNF00666</strain>
    </source>
</reference>
<dbReference type="AlphaFoldDB" id="A0A096AAM5"/>
<gene>
    <name evidence="1" type="ORF">HMPREF0661_10855</name>
</gene>
<proteinExistence type="predicted"/>
<organism evidence="1 2">
    <name type="scientific">Prevotella melaninogenica DNF00666</name>
    <dbReference type="NCBI Taxonomy" id="1401073"/>
    <lineage>
        <taxon>Bacteria</taxon>
        <taxon>Pseudomonadati</taxon>
        <taxon>Bacteroidota</taxon>
        <taxon>Bacteroidia</taxon>
        <taxon>Bacteroidales</taxon>
        <taxon>Prevotellaceae</taxon>
        <taxon>Prevotella</taxon>
    </lineage>
</organism>
<dbReference type="EMBL" id="JRNS01000496">
    <property type="protein sequence ID" value="KGF44158.1"/>
    <property type="molecule type" value="Genomic_DNA"/>
</dbReference>
<evidence type="ECO:0000313" key="2">
    <source>
        <dbReference type="Proteomes" id="UP000029578"/>
    </source>
</evidence>
<accession>A0A096AAM5</accession>
<dbReference type="Proteomes" id="UP000029578">
    <property type="component" value="Unassembled WGS sequence"/>
</dbReference>
<evidence type="ECO:0000313" key="1">
    <source>
        <dbReference type="EMBL" id="KGF44158.1"/>
    </source>
</evidence>
<feature type="non-terminal residue" evidence="1">
    <location>
        <position position="88"/>
    </location>
</feature>
<name>A0A096AAM5_9BACT</name>
<dbReference type="GO" id="GO:0016740">
    <property type="term" value="F:transferase activity"/>
    <property type="evidence" value="ECO:0007669"/>
    <property type="project" value="UniProtKB-KW"/>
</dbReference>
<comment type="caution">
    <text evidence="1">The sequence shown here is derived from an EMBL/GenBank/DDBJ whole genome shotgun (WGS) entry which is preliminary data.</text>
</comment>